<evidence type="ECO:0000256" key="8">
    <source>
        <dbReference type="ARBA" id="ARBA00024363"/>
    </source>
</evidence>
<evidence type="ECO:0000256" key="1">
    <source>
        <dbReference type="ARBA" id="ARBA00004141"/>
    </source>
</evidence>
<dbReference type="PROSITE" id="PS50893">
    <property type="entry name" value="ABC_TRANSPORTER_2"/>
    <property type="match status" value="1"/>
</dbReference>
<keyword evidence="6 9" id="KW-1133">Transmembrane helix</keyword>
<dbReference type="InterPro" id="IPR003439">
    <property type="entry name" value="ABC_transporter-like_ATP-bd"/>
</dbReference>
<dbReference type="Proteomes" id="UP000582659">
    <property type="component" value="Unassembled WGS sequence"/>
</dbReference>
<dbReference type="eggNOG" id="KOG0056">
    <property type="taxonomic scope" value="Eukaryota"/>
</dbReference>
<dbReference type="InterPro" id="IPR011527">
    <property type="entry name" value="ABC1_TM_dom"/>
</dbReference>
<dbReference type="Gene3D" id="1.20.1560.10">
    <property type="entry name" value="ABC transporter type 1, transmembrane domain"/>
    <property type="match status" value="1"/>
</dbReference>
<keyword evidence="4" id="KW-0547">Nucleotide-binding</keyword>
<dbReference type="Pfam" id="PF00664">
    <property type="entry name" value="ABC_membrane"/>
    <property type="match status" value="1"/>
</dbReference>
<evidence type="ECO:0000313" key="15">
    <source>
        <dbReference type="WBParaSite" id="BXY_0206700.1"/>
    </source>
</evidence>
<feature type="transmembrane region" description="Helical" evidence="9">
    <location>
        <begin position="208"/>
        <end position="228"/>
    </location>
</feature>
<evidence type="ECO:0000256" key="5">
    <source>
        <dbReference type="ARBA" id="ARBA00022840"/>
    </source>
</evidence>
<dbReference type="GO" id="GO:0005524">
    <property type="term" value="F:ATP binding"/>
    <property type="evidence" value="ECO:0007669"/>
    <property type="project" value="UniProtKB-KW"/>
</dbReference>
<sequence length="631" mass="71241">MYSVILTALTGLASIIISNRGVAKSKYEKLKSRIYEIDTNILRKKIKFIQNYLWPEDSVVRANVSICLILMGFKRIANILIPLCNKWIVDDLTEKKSFCWELIAFAFLLAVLSGGGFSSGVLRSLSNSAWKKVENYNHLHMEVDVYNHVLRLPYNWHVNKKSAELWEIVNRGTSSVEMLIHMIFFSLGPTLFDVFSSLLLFYNVFDGTLTLLVFIIVVIYVITTGVVCKMQDRQQMWKARGEALSLRADALMNYETVKYFCNEPMEADRFKEATIKYQAHDDENKILRRVTDGVENVVTGFVFMLGSLLVAYKISRPGSNMSAGDYILFTTHFTQMISPLSYISYVFDSVWESFCQLGPLIELLEMPTENQKAIGFVDSEIEGSIRVEKVSFAYKEAKVLDNVSFEVPEGKTVALVGPSGSGKSTIVRMLYRLLEPTEGSISLAHNDIRNLDLYKMRSKMATVPQDCVLFDDTIKYNIGYGRSTATDEEIEEAAKNAQLLDLINRSAEKFETKVGERGLKLSGGEKQRVAIARTLLKNPKYLFLDEATSSLDSCTEKQIQSALMNLCENRTCVIVAHRLSTIAHADNIVVLKNGKVVEQGNHNELLAKNGLYSEMWRIQQEGQGAKMTGEN</sequence>
<proteinExistence type="inferred from homology"/>
<dbReference type="Pfam" id="PF00005">
    <property type="entry name" value="ABC_tran"/>
    <property type="match status" value="1"/>
</dbReference>
<dbReference type="GO" id="GO:0005774">
    <property type="term" value="C:vacuolar membrane"/>
    <property type="evidence" value="ECO:0007669"/>
    <property type="project" value="TreeGrafter"/>
</dbReference>
<dbReference type="SMART" id="SM00382">
    <property type="entry name" value="AAA"/>
    <property type="match status" value="1"/>
</dbReference>
<evidence type="ECO:0000256" key="4">
    <source>
        <dbReference type="ARBA" id="ARBA00022741"/>
    </source>
</evidence>
<gene>
    <name evidence="12" type="ORF">BXYJ_LOCUS12733</name>
</gene>
<dbReference type="Proteomes" id="UP000659654">
    <property type="component" value="Unassembled WGS sequence"/>
</dbReference>
<protein>
    <submittedName>
        <fullName evidence="12">(pine wood nematode) hypothetical protein</fullName>
    </submittedName>
</protein>
<dbReference type="PROSITE" id="PS00211">
    <property type="entry name" value="ABC_TRANSPORTER_1"/>
    <property type="match status" value="1"/>
</dbReference>
<evidence type="ECO:0000259" key="10">
    <source>
        <dbReference type="PROSITE" id="PS50893"/>
    </source>
</evidence>
<dbReference type="EMBL" id="CAJFCV020000005">
    <property type="protein sequence ID" value="CAG9125354.1"/>
    <property type="molecule type" value="Genomic_DNA"/>
</dbReference>
<reference evidence="15" key="1">
    <citation type="submission" date="2016-11" db="UniProtKB">
        <authorList>
            <consortium name="WormBaseParasite"/>
        </authorList>
    </citation>
    <scope>IDENTIFICATION</scope>
</reference>
<comment type="subcellular location">
    <subcellularLocation>
        <location evidence="1">Membrane</location>
        <topology evidence="1">Multi-pass membrane protein</topology>
    </subcellularLocation>
</comment>
<dbReference type="OrthoDB" id="6500128at2759"/>
<keyword evidence="5" id="KW-0067">ATP-binding</keyword>
<feature type="transmembrane region" description="Helical" evidence="9">
    <location>
        <begin position="179"/>
        <end position="202"/>
    </location>
</feature>
<keyword evidence="3 9" id="KW-0812">Transmembrane</keyword>
<evidence type="ECO:0000256" key="7">
    <source>
        <dbReference type="ARBA" id="ARBA00023136"/>
    </source>
</evidence>
<evidence type="ECO:0000256" key="9">
    <source>
        <dbReference type="SAM" id="Phobius"/>
    </source>
</evidence>
<feature type="transmembrane region" description="Helical" evidence="9">
    <location>
        <begin position="102"/>
        <end position="122"/>
    </location>
</feature>
<dbReference type="EMBL" id="CAJFDI010000005">
    <property type="protein sequence ID" value="CAD5232642.1"/>
    <property type="molecule type" value="Genomic_DNA"/>
</dbReference>
<dbReference type="SUPFAM" id="SSF52540">
    <property type="entry name" value="P-loop containing nucleoside triphosphate hydrolases"/>
    <property type="match status" value="1"/>
</dbReference>
<dbReference type="InterPro" id="IPR039421">
    <property type="entry name" value="Type_1_exporter"/>
</dbReference>
<dbReference type="SMR" id="A0A1I7RMY1"/>
<feature type="domain" description="ABC transporter" evidence="10">
    <location>
        <begin position="385"/>
        <end position="618"/>
    </location>
</feature>
<dbReference type="GO" id="GO:0016887">
    <property type="term" value="F:ATP hydrolysis activity"/>
    <property type="evidence" value="ECO:0007669"/>
    <property type="project" value="InterPro"/>
</dbReference>
<dbReference type="WBParaSite" id="BXY_0206700.1">
    <property type="protein sequence ID" value="BXY_0206700.1"/>
    <property type="gene ID" value="BXY_0206700"/>
</dbReference>
<evidence type="ECO:0000313" key="12">
    <source>
        <dbReference type="EMBL" id="CAD5232642.1"/>
    </source>
</evidence>
<dbReference type="GO" id="GO:0015439">
    <property type="term" value="F:ABC-type heme transporter activity"/>
    <property type="evidence" value="ECO:0007669"/>
    <property type="project" value="TreeGrafter"/>
</dbReference>
<keyword evidence="7 9" id="KW-0472">Membrane</keyword>
<comment type="similarity">
    <text evidence="8">Belongs to the ABC transporter superfamily. ABCB family. Heavy Metal importer (TC 3.A.1.210) subfamily.</text>
</comment>
<evidence type="ECO:0000259" key="11">
    <source>
        <dbReference type="PROSITE" id="PS50929"/>
    </source>
</evidence>
<feature type="transmembrane region" description="Helical" evidence="9">
    <location>
        <begin position="293"/>
        <end position="312"/>
    </location>
</feature>
<dbReference type="Proteomes" id="UP000095284">
    <property type="component" value="Unplaced"/>
</dbReference>
<dbReference type="AlphaFoldDB" id="A0A1I7RMY1"/>
<dbReference type="PROSITE" id="PS50929">
    <property type="entry name" value="ABC_TM1F"/>
    <property type="match status" value="1"/>
</dbReference>
<dbReference type="PANTHER" id="PTHR24221:SF654">
    <property type="entry name" value="ATP-BINDING CASSETTE SUB-FAMILY B MEMBER 6"/>
    <property type="match status" value="1"/>
</dbReference>
<evidence type="ECO:0000256" key="6">
    <source>
        <dbReference type="ARBA" id="ARBA00022989"/>
    </source>
</evidence>
<evidence type="ECO:0000313" key="13">
    <source>
        <dbReference type="Proteomes" id="UP000095284"/>
    </source>
</evidence>
<evidence type="ECO:0000256" key="3">
    <source>
        <dbReference type="ARBA" id="ARBA00022692"/>
    </source>
</evidence>
<dbReference type="InterPro" id="IPR017871">
    <property type="entry name" value="ABC_transporter-like_CS"/>
</dbReference>
<organism evidence="13 15">
    <name type="scientific">Bursaphelenchus xylophilus</name>
    <name type="common">Pinewood nematode worm</name>
    <name type="synonym">Aphelenchoides xylophilus</name>
    <dbReference type="NCBI Taxonomy" id="6326"/>
    <lineage>
        <taxon>Eukaryota</taxon>
        <taxon>Metazoa</taxon>
        <taxon>Ecdysozoa</taxon>
        <taxon>Nematoda</taxon>
        <taxon>Chromadorea</taxon>
        <taxon>Rhabditida</taxon>
        <taxon>Tylenchina</taxon>
        <taxon>Tylenchomorpha</taxon>
        <taxon>Aphelenchoidea</taxon>
        <taxon>Aphelenchoididae</taxon>
        <taxon>Bursaphelenchus</taxon>
    </lineage>
</organism>
<dbReference type="InterPro" id="IPR003593">
    <property type="entry name" value="AAA+_ATPase"/>
</dbReference>
<dbReference type="InterPro" id="IPR036640">
    <property type="entry name" value="ABC1_TM_sf"/>
</dbReference>
<dbReference type="FunFam" id="3.40.50.300:FF:000287">
    <property type="entry name" value="Multidrug ABC transporter ATP-binding protein"/>
    <property type="match status" value="1"/>
</dbReference>
<accession>A0A1I7RMY1</accession>
<keyword evidence="2" id="KW-0813">Transport</keyword>
<evidence type="ECO:0000313" key="14">
    <source>
        <dbReference type="Proteomes" id="UP000659654"/>
    </source>
</evidence>
<reference evidence="12" key="2">
    <citation type="submission" date="2020-09" db="EMBL/GenBank/DDBJ databases">
        <authorList>
            <person name="Kikuchi T."/>
        </authorList>
    </citation>
    <scope>NUCLEOTIDE SEQUENCE</scope>
    <source>
        <strain evidence="12">Ka4C1</strain>
    </source>
</reference>
<dbReference type="PANTHER" id="PTHR24221">
    <property type="entry name" value="ATP-BINDING CASSETTE SUB-FAMILY B"/>
    <property type="match status" value="1"/>
</dbReference>
<name>A0A1I7RMY1_BURXY</name>
<dbReference type="InterPro" id="IPR027417">
    <property type="entry name" value="P-loop_NTPase"/>
</dbReference>
<dbReference type="SUPFAM" id="SSF90123">
    <property type="entry name" value="ABC transporter transmembrane region"/>
    <property type="match status" value="1"/>
</dbReference>
<feature type="domain" description="ABC transmembrane type-1" evidence="11">
    <location>
        <begin position="66"/>
        <end position="350"/>
    </location>
</feature>
<evidence type="ECO:0000256" key="2">
    <source>
        <dbReference type="ARBA" id="ARBA00022448"/>
    </source>
</evidence>
<keyword evidence="14" id="KW-1185">Reference proteome</keyword>
<dbReference type="GO" id="GO:0020037">
    <property type="term" value="F:heme binding"/>
    <property type="evidence" value="ECO:0007669"/>
    <property type="project" value="TreeGrafter"/>
</dbReference>
<dbReference type="Gene3D" id="3.40.50.300">
    <property type="entry name" value="P-loop containing nucleotide triphosphate hydrolases"/>
    <property type="match status" value="1"/>
</dbReference>